<dbReference type="Gene3D" id="3.90.1640.30">
    <property type="match status" value="1"/>
</dbReference>
<name>A0A0Q4AY75_9BACT</name>
<dbReference type="STRING" id="1702214.AL399_04185"/>
<dbReference type="PANTHER" id="PTHR30255:SF2">
    <property type="entry name" value="SINGLE-STRANDED-DNA-SPECIFIC EXONUCLEASE RECJ"/>
    <property type="match status" value="1"/>
</dbReference>
<dbReference type="SUPFAM" id="SSF64182">
    <property type="entry name" value="DHH phosphoesterases"/>
    <property type="match status" value="1"/>
</dbReference>
<dbReference type="InterPro" id="IPR051673">
    <property type="entry name" value="SSDNA_exonuclease_RecJ"/>
</dbReference>
<dbReference type="InterPro" id="IPR038763">
    <property type="entry name" value="DHH_sf"/>
</dbReference>
<dbReference type="GO" id="GO:0003676">
    <property type="term" value="F:nucleic acid binding"/>
    <property type="evidence" value="ECO:0007669"/>
    <property type="project" value="InterPro"/>
</dbReference>
<dbReference type="Pfam" id="PF17768">
    <property type="entry name" value="RecJ_OB"/>
    <property type="match status" value="1"/>
</dbReference>
<gene>
    <name evidence="9" type="ORF">AL399_04185</name>
</gene>
<evidence type="ECO:0000256" key="2">
    <source>
        <dbReference type="ARBA" id="ARBA00019841"/>
    </source>
</evidence>
<dbReference type="InterPro" id="IPR004610">
    <property type="entry name" value="RecJ"/>
</dbReference>
<dbReference type="EMBL" id="LIIK01000015">
    <property type="protein sequence ID" value="KQM09011.1"/>
    <property type="molecule type" value="Genomic_DNA"/>
</dbReference>
<dbReference type="Pfam" id="PF01368">
    <property type="entry name" value="DHH"/>
    <property type="match status" value="1"/>
</dbReference>
<dbReference type="NCBIfam" id="TIGR00644">
    <property type="entry name" value="recJ"/>
    <property type="match status" value="1"/>
</dbReference>
<dbReference type="Gene3D" id="3.10.310.30">
    <property type="match status" value="1"/>
</dbReference>
<evidence type="ECO:0000259" key="6">
    <source>
        <dbReference type="Pfam" id="PF01368"/>
    </source>
</evidence>
<feature type="domain" description="DDH" evidence="6">
    <location>
        <begin position="79"/>
        <end position="226"/>
    </location>
</feature>
<evidence type="ECO:0000256" key="5">
    <source>
        <dbReference type="ARBA" id="ARBA00022839"/>
    </source>
</evidence>
<feature type="domain" description="DHHA1" evidence="7">
    <location>
        <begin position="352"/>
        <end position="442"/>
    </location>
</feature>
<dbReference type="InterPro" id="IPR041122">
    <property type="entry name" value="RecJ_OB"/>
</dbReference>
<evidence type="ECO:0000256" key="1">
    <source>
        <dbReference type="ARBA" id="ARBA00005915"/>
    </source>
</evidence>
<keyword evidence="3" id="KW-0540">Nuclease</keyword>
<reference evidence="9" key="1">
    <citation type="submission" date="2015-08" db="EMBL/GenBank/DDBJ databases">
        <title>Candidatus Bacteriodes Periocalifornicus.</title>
        <authorList>
            <person name="McLean J.S."/>
            <person name="Kelley S."/>
        </authorList>
    </citation>
    <scope>NUCLEOTIDE SEQUENCE [LARGE SCALE GENOMIC DNA]</scope>
    <source>
        <strain evidence="9">12B</strain>
    </source>
</reference>
<dbReference type="Pfam" id="PF02272">
    <property type="entry name" value="DHHA1"/>
    <property type="match status" value="1"/>
</dbReference>
<evidence type="ECO:0000259" key="7">
    <source>
        <dbReference type="Pfam" id="PF02272"/>
    </source>
</evidence>
<keyword evidence="4" id="KW-0378">Hydrolase</keyword>
<dbReference type="GO" id="GO:0008409">
    <property type="term" value="F:5'-3' exonuclease activity"/>
    <property type="evidence" value="ECO:0007669"/>
    <property type="project" value="InterPro"/>
</dbReference>
<feature type="domain" description="RecJ OB" evidence="8">
    <location>
        <begin position="456"/>
        <end position="564"/>
    </location>
</feature>
<dbReference type="GO" id="GO:0006281">
    <property type="term" value="P:DNA repair"/>
    <property type="evidence" value="ECO:0007669"/>
    <property type="project" value="InterPro"/>
</dbReference>
<evidence type="ECO:0000256" key="3">
    <source>
        <dbReference type="ARBA" id="ARBA00022722"/>
    </source>
</evidence>
<dbReference type="AlphaFoldDB" id="A0A0Q4AY75"/>
<evidence type="ECO:0000256" key="4">
    <source>
        <dbReference type="ARBA" id="ARBA00022801"/>
    </source>
</evidence>
<keyword evidence="10" id="KW-1185">Reference proteome</keyword>
<dbReference type="InterPro" id="IPR001667">
    <property type="entry name" value="DDH_dom"/>
</dbReference>
<protein>
    <recommendedName>
        <fullName evidence="2">Single-stranded-DNA-specific exonuclease RecJ</fullName>
    </recommendedName>
</protein>
<dbReference type="PANTHER" id="PTHR30255">
    <property type="entry name" value="SINGLE-STRANDED-DNA-SPECIFIC EXONUCLEASE RECJ"/>
    <property type="match status" value="1"/>
</dbReference>
<dbReference type="PATRIC" id="fig|1702214.3.peg.1554"/>
<dbReference type="InterPro" id="IPR003156">
    <property type="entry name" value="DHHA1_dom"/>
</dbReference>
<comment type="similarity">
    <text evidence="1">Belongs to the RecJ family.</text>
</comment>
<evidence type="ECO:0000313" key="9">
    <source>
        <dbReference type="EMBL" id="KQM09011.1"/>
    </source>
</evidence>
<keyword evidence="5" id="KW-0269">Exonuclease</keyword>
<comment type="caution">
    <text evidence="9">The sequence shown here is derived from an EMBL/GenBank/DDBJ whole genome shotgun (WGS) entry which is preliminary data.</text>
</comment>
<evidence type="ECO:0000259" key="8">
    <source>
        <dbReference type="Pfam" id="PF17768"/>
    </source>
</evidence>
<accession>A0A0Q4AY75</accession>
<proteinExistence type="inferred from homology"/>
<organism evidence="9 10">
    <name type="scientific">Candidatus [Bacteroides] periocalifornicus</name>
    <dbReference type="NCBI Taxonomy" id="1702214"/>
    <lineage>
        <taxon>Bacteria</taxon>
        <taxon>Pseudomonadati</taxon>
        <taxon>Bacteroidota</taxon>
    </lineage>
</organism>
<sequence>MWELAHQEELAGVEQRLRQELNVSPLVAKLLAQRGVTTFDEAYAFFRPSLAMLHDPYQLRDMERAVIRLQEAIREGEPILVYGDYDVDGTTSVALVYSFLRDLGVVTDYYIPDRQLEGYGISTRGVRYAAENGFRLVIALDCGIKAVEQMELATSLGVEFIICDHHLPGDVLPQTLAVIDPKRADCPYPFKELSGCGVGFKLLQAYAMREGLPMESVYRYLDLVAVSTAADIVQMRGENRVLTHFGLERLNSSPSPGLAALRQKVGFPQEQPLTATDVVFKLAPRINAAGRMENGGGAVALLAARNGQEALLAVEHLDARNQQRQVADQQITREAISMVAAQPNPQLRRTTVVYNPLWHKGVVGIVASRLVETYYKPTIVLTGNGMDVSGSARSVEGFNLYAAIEQCADLLNGFGGHRYAAGLTMPRANVELFAQRFEEAVASTITEDQLCPKIHIDADVDLEELDDRFLRILAQFDPYGPDNPMPVFSIHGLQPDPYVRPLGQSGHHMRFVARQKSHGRAFPAVAFNLVEYAQAIRYQPFSICCTVESNYYRGVSTWQLNVKDIRV</sequence>
<dbReference type="Proteomes" id="UP000054172">
    <property type="component" value="Unassembled WGS sequence"/>
</dbReference>
<evidence type="ECO:0000313" key="10">
    <source>
        <dbReference type="Proteomes" id="UP000054172"/>
    </source>
</evidence>
<dbReference type="GO" id="GO:0006310">
    <property type="term" value="P:DNA recombination"/>
    <property type="evidence" value="ECO:0007669"/>
    <property type="project" value="InterPro"/>
</dbReference>